<dbReference type="Gene3D" id="3.40.30.10">
    <property type="entry name" value="Glutaredoxin"/>
    <property type="match status" value="1"/>
</dbReference>
<gene>
    <name evidence="6" type="ORF">FHT02_003667</name>
</gene>
<dbReference type="Pfam" id="PF01323">
    <property type="entry name" value="DSBA"/>
    <property type="match status" value="1"/>
</dbReference>
<evidence type="ECO:0000256" key="4">
    <source>
        <dbReference type="ARBA" id="ARBA00023284"/>
    </source>
</evidence>
<evidence type="ECO:0000313" key="7">
    <source>
        <dbReference type="Proteomes" id="UP000527143"/>
    </source>
</evidence>
<dbReference type="Proteomes" id="UP000527143">
    <property type="component" value="Unassembled WGS sequence"/>
</dbReference>
<dbReference type="EMBL" id="JACIJF010000017">
    <property type="protein sequence ID" value="MBB5712408.1"/>
    <property type="molecule type" value="Genomic_DNA"/>
</dbReference>
<evidence type="ECO:0000256" key="2">
    <source>
        <dbReference type="ARBA" id="ARBA00023002"/>
    </source>
</evidence>
<name>A0A840YRU9_9SPHN</name>
<dbReference type="InterPro" id="IPR001853">
    <property type="entry name" value="DSBA-like_thioredoxin_dom"/>
</dbReference>
<dbReference type="GO" id="GO:0016853">
    <property type="term" value="F:isomerase activity"/>
    <property type="evidence" value="ECO:0007669"/>
    <property type="project" value="UniProtKB-KW"/>
</dbReference>
<keyword evidence="7" id="KW-1185">Reference proteome</keyword>
<dbReference type="RefSeq" id="WP_246352506.1">
    <property type="nucleotide sequence ID" value="NZ_JACIJF010000017.1"/>
</dbReference>
<keyword evidence="2" id="KW-0560">Oxidoreductase</keyword>
<dbReference type="SUPFAM" id="SSF52833">
    <property type="entry name" value="Thioredoxin-like"/>
    <property type="match status" value="1"/>
</dbReference>
<evidence type="ECO:0000259" key="5">
    <source>
        <dbReference type="Pfam" id="PF01323"/>
    </source>
</evidence>
<keyword evidence="6" id="KW-0413">Isomerase</keyword>
<dbReference type="PANTHER" id="PTHR13887">
    <property type="entry name" value="GLUTATHIONE S-TRANSFERASE KAPPA"/>
    <property type="match status" value="1"/>
</dbReference>
<reference evidence="6 7" key="1">
    <citation type="submission" date="2020-08" db="EMBL/GenBank/DDBJ databases">
        <title>Genomic Encyclopedia of Type Strains, Phase IV (KMG-IV): sequencing the most valuable type-strain genomes for metagenomic binning, comparative biology and taxonomic classification.</title>
        <authorList>
            <person name="Goeker M."/>
        </authorList>
    </citation>
    <scope>NUCLEOTIDE SEQUENCE [LARGE SCALE GENOMIC DNA]</scope>
    <source>
        <strain evidence="6 7">DSM 26736</strain>
    </source>
</reference>
<dbReference type="AlphaFoldDB" id="A0A840YRU9"/>
<evidence type="ECO:0000256" key="3">
    <source>
        <dbReference type="ARBA" id="ARBA00023157"/>
    </source>
</evidence>
<proteinExistence type="predicted"/>
<dbReference type="PANTHER" id="PTHR13887:SF14">
    <property type="entry name" value="DISULFIDE BOND FORMATION PROTEIN D"/>
    <property type="match status" value="1"/>
</dbReference>
<feature type="domain" description="DSBA-like thioredoxin" evidence="5">
    <location>
        <begin position="70"/>
        <end position="211"/>
    </location>
</feature>
<keyword evidence="3" id="KW-1015">Disulfide bond</keyword>
<dbReference type="GO" id="GO:0016491">
    <property type="term" value="F:oxidoreductase activity"/>
    <property type="evidence" value="ECO:0007669"/>
    <property type="project" value="UniProtKB-KW"/>
</dbReference>
<keyword evidence="1" id="KW-0732">Signal</keyword>
<accession>A0A840YRU9</accession>
<organism evidence="6 7">
    <name type="scientific">Sphingomonas xinjiangensis</name>
    <dbReference type="NCBI Taxonomy" id="643568"/>
    <lineage>
        <taxon>Bacteria</taxon>
        <taxon>Pseudomonadati</taxon>
        <taxon>Pseudomonadota</taxon>
        <taxon>Alphaproteobacteria</taxon>
        <taxon>Sphingomonadales</taxon>
        <taxon>Sphingomonadaceae</taxon>
        <taxon>Sphingomonas</taxon>
    </lineage>
</organism>
<comment type="caution">
    <text evidence="6">The sequence shown here is derived from an EMBL/GenBank/DDBJ whole genome shotgun (WGS) entry which is preliminary data.</text>
</comment>
<dbReference type="InterPro" id="IPR036249">
    <property type="entry name" value="Thioredoxin-like_sf"/>
</dbReference>
<evidence type="ECO:0000313" key="6">
    <source>
        <dbReference type="EMBL" id="MBB5712408.1"/>
    </source>
</evidence>
<sequence length="221" mass="23691">MKHDMRAKASLNRRHAIQLGAVLCGGWAIGQVLRRTAPIGRDVSGSDALLEILKGGASPTSGPASASLRLAVFTDYRCPACRQAYPAMEEAVRDDGDVQVIYKDWPIFGPISERAASVALASAEQGIYVEVHHRLMTDNRSIDEAVLREALTEAGGEWGRAQEYLKSNGSKIAARLEANTKQAFRIGLSGTPGFIAGPLLVVGAIDKRDFSQLFAKARAAS</sequence>
<protein>
    <submittedName>
        <fullName evidence="6">Protein-disulfide isomerase</fullName>
    </submittedName>
</protein>
<keyword evidence="4" id="KW-0676">Redox-active center</keyword>
<evidence type="ECO:0000256" key="1">
    <source>
        <dbReference type="ARBA" id="ARBA00022729"/>
    </source>
</evidence>